<name>A0A2V2ZLG1_9BACI</name>
<dbReference type="Pfam" id="PF02374">
    <property type="entry name" value="ArsA_ATPase"/>
    <property type="match status" value="1"/>
</dbReference>
<sequence length="320" mass="36623">MLDFLNKKIYFVGGKGGVGKSTTSAALALLLSKQGKKVLLVSTDPAHNMGDLFHINMYGEITSVRTGLDVLEINSEKETFRYINGVKDNIKGLVKSTMLDEVHRQIDLAAASPGAEEAALFDRITSLILETIHQYDSIVFDTAPTGHTIRLLTLPELMGVWMDGLLDRRKKINKNYAEWMNDGEPVEDPIYEKLIERKDRFMKVRDYLLNYDQTEYLFVLNAERLPILETIKAIETLYKHKIHVHTLVVNKVIPEKADGQFMEKRRENEKGYLNEIQDVFANKRVLMLPLLDRDISSFEDLETFTINLESCLLAGREQDR</sequence>
<dbReference type="GO" id="GO:0005524">
    <property type="term" value="F:ATP binding"/>
    <property type="evidence" value="ECO:0007669"/>
    <property type="project" value="UniProtKB-KW"/>
</dbReference>
<dbReference type="CDD" id="cd02035">
    <property type="entry name" value="ArsA"/>
    <property type="match status" value="1"/>
</dbReference>
<reference evidence="3 4" key="1">
    <citation type="submission" date="2018-05" db="EMBL/GenBank/DDBJ databases">
        <title>Freshwater and sediment microbial communities from various areas in North America, analyzing microbe dynamics in response to fracking.</title>
        <authorList>
            <person name="Lamendella R."/>
        </authorList>
    </citation>
    <scope>NUCLEOTIDE SEQUENCE [LARGE SCALE GENOMIC DNA]</scope>
    <source>
        <strain evidence="3 4">15_TX</strain>
    </source>
</reference>
<dbReference type="Proteomes" id="UP000247150">
    <property type="component" value="Unassembled WGS sequence"/>
</dbReference>
<dbReference type="InterPro" id="IPR016300">
    <property type="entry name" value="ATPase_ArsA/GET3"/>
</dbReference>
<feature type="domain" description="ArsA/GET3 Anion-transporting ATPase-like" evidence="2">
    <location>
        <begin position="8"/>
        <end position="307"/>
    </location>
</feature>
<evidence type="ECO:0000256" key="1">
    <source>
        <dbReference type="ARBA" id="ARBA00011040"/>
    </source>
</evidence>
<dbReference type="InterPro" id="IPR025723">
    <property type="entry name" value="ArsA/GET3_ATPase-like"/>
</dbReference>
<dbReference type="NCBIfam" id="TIGR00345">
    <property type="entry name" value="GET3_arsA_TRC40"/>
    <property type="match status" value="1"/>
</dbReference>
<dbReference type="RefSeq" id="WP_110066827.1">
    <property type="nucleotide sequence ID" value="NZ_QGTW01000014.1"/>
</dbReference>
<comment type="caution">
    <text evidence="3">The sequence shown here is derived from an EMBL/GenBank/DDBJ whole genome shotgun (WGS) entry which is preliminary data.</text>
</comment>
<accession>A0A2V2ZLG1</accession>
<gene>
    <name evidence="3" type="ORF">DFO73_11458</name>
</gene>
<keyword evidence="3" id="KW-0547">Nucleotide-binding</keyword>
<protein>
    <submittedName>
        <fullName evidence="3">Arsenite efflux ATP-binding protein ArsA</fullName>
    </submittedName>
</protein>
<evidence type="ECO:0000259" key="2">
    <source>
        <dbReference type="Pfam" id="PF02374"/>
    </source>
</evidence>
<comment type="similarity">
    <text evidence="1">Belongs to the arsA ATPase family.</text>
</comment>
<proteinExistence type="inferred from homology"/>
<dbReference type="SUPFAM" id="SSF52540">
    <property type="entry name" value="P-loop containing nucleoside triphosphate hydrolases"/>
    <property type="match status" value="1"/>
</dbReference>
<dbReference type="OrthoDB" id="9780677at2"/>
<dbReference type="AlphaFoldDB" id="A0A2V2ZLG1"/>
<evidence type="ECO:0000313" key="3">
    <source>
        <dbReference type="EMBL" id="PWW20765.1"/>
    </source>
</evidence>
<evidence type="ECO:0000313" key="4">
    <source>
        <dbReference type="Proteomes" id="UP000247150"/>
    </source>
</evidence>
<dbReference type="PANTHER" id="PTHR10803:SF3">
    <property type="entry name" value="ATPASE GET3"/>
    <property type="match status" value="1"/>
</dbReference>
<dbReference type="PANTHER" id="PTHR10803">
    <property type="entry name" value="ARSENICAL PUMP-DRIVING ATPASE ARSENITE-TRANSLOCATING ATPASE"/>
    <property type="match status" value="1"/>
</dbReference>
<dbReference type="InterPro" id="IPR027417">
    <property type="entry name" value="P-loop_NTPase"/>
</dbReference>
<organism evidence="3 4">
    <name type="scientific">Cytobacillus oceanisediminis</name>
    <dbReference type="NCBI Taxonomy" id="665099"/>
    <lineage>
        <taxon>Bacteria</taxon>
        <taxon>Bacillati</taxon>
        <taxon>Bacillota</taxon>
        <taxon>Bacilli</taxon>
        <taxon>Bacillales</taxon>
        <taxon>Bacillaceae</taxon>
        <taxon>Cytobacillus</taxon>
    </lineage>
</organism>
<keyword evidence="3" id="KW-0067">ATP-binding</keyword>
<dbReference type="GO" id="GO:0016887">
    <property type="term" value="F:ATP hydrolysis activity"/>
    <property type="evidence" value="ECO:0007669"/>
    <property type="project" value="InterPro"/>
</dbReference>
<dbReference type="Gene3D" id="3.40.50.300">
    <property type="entry name" value="P-loop containing nucleotide triphosphate hydrolases"/>
    <property type="match status" value="1"/>
</dbReference>
<dbReference type="EMBL" id="QGTW01000014">
    <property type="protein sequence ID" value="PWW20765.1"/>
    <property type="molecule type" value="Genomic_DNA"/>
</dbReference>